<keyword evidence="3" id="KW-1185">Reference proteome</keyword>
<dbReference type="AlphaFoldDB" id="A0A448XL62"/>
<evidence type="ECO:0000259" key="1">
    <source>
        <dbReference type="Pfam" id="PF10607"/>
    </source>
</evidence>
<reference evidence="2" key="1">
    <citation type="submission" date="2018-11" db="EMBL/GenBank/DDBJ databases">
        <authorList>
            <consortium name="Pathogen Informatics"/>
        </authorList>
    </citation>
    <scope>NUCLEOTIDE SEQUENCE</scope>
</reference>
<organism evidence="2 3">
    <name type="scientific">Protopolystoma xenopodis</name>
    <dbReference type="NCBI Taxonomy" id="117903"/>
    <lineage>
        <taxon>Eukaryota</taxon>
        <taxon>Metazoa</taxon>
        <taxon>Spiralia</taxon>
        <taxon>Lophotrochozoa</taxon>
        <taxon>Platyhelminthes</taxon>
        <taxon>Monogenea</taxon>
        <taxon>Polyopisthocotylea</taxon>
        <taxon>Polystomatidea</taxon>
        <taxon>Polystomatidae</taxon>
        <taxon>Protopolystoma</taxon>
    </lineage>
</organism>
<feature type="domain" description="CTLH/CRA C-terminal to LisH motif" evidence="1">
    <location>
        <begin position="5"/>
        <end position="111"/>
    </location>
</feature>
<proteinExistence type="predicted"/>
<dbReference type="Pfam" id="PF10607">
    <property type="entry name" value="CTLH"/>
    <property type="match status" value="1"/>
</dbReference>
<evidence type="ECO:0000313" key="3">
    <source>
        <dbReference type="Proteomes" id="UP000784294"/>
    </source>
</evidence>
<dbReference type="OrthoDB" id="1933455at2759"/>
<sequence length="112" mass="13228">MQHCYFEFDLRVFEFYLLVREGKRVEAIQHARKYMSGVRQPDDYRAVKLGQAMILLAMRTPEELMAKAEENELTEKWIMKRFHYVLLGFYDFDLASPFSLAVKAGITVIKTQ</sequence>
<accession>A0A448XL62</accession>
<dbReference type="EMBL" id="CAAALY010260684">
    <property type="protein sequence ID" value="VEL39271.1"/>
    <property type="molecule type" value="Genomic_DNA"/>
</dbReference>
<dbReference type="Proteomes" id="UP000784294">
    <property type="component" value="Unassembled WGS sequence"/>
</dbReference>
<comment type="caution">
    <text evidence="2">The sequence shown here is derived from an EMBL/GenBank/DDBJ whole genome shotgun (WGS) entry which is preliminary data.</text>
</comment>
<gene>
    <name evidence="2" type="ORF">PXEA_LOCUS32711</name>
</gene>
<dbReference type="InterPro" id="IPR024964">
    <property type="entry name" value="CTLH/CRA"/>
</dbReference>
<protein>
    <recommendedName>
        <fullName evidence="1">CTLH/CRA C-terminal to LisH motif domain-containing protein</fullName>
    </recommendedName>
</protein>
<evidence type="ECO:0000313" key="2">
    <source>
        <dbReference type="EMBL" id="VEL39271.1"/>
    </source>
</evidence>
<name>A0A448XL62_9PLAT</name>